<dbReference type="GO" id="GO:0016036">
    <property type="term" value="P:cellular response to phosphate starvation"/>
    <property type="evidence" value="ECO:0007669"/>
    <property type="project" value="TreeGrafter"/>
</dbReference>
<keyword evidence="8" id="KW-0472">Membrane</keyword>
<evidence type="ECO:0000256" key="7">
    <source>
        <dbReference type="ARBA" id="ARBA00023012"/>
    </source>
</evidence>
<evidence type="ECO:0000313" key="12">
    <source>
        <dbReference type="Proteomes" id="UP000028042"/>
    </source>
</evidence>
<dbReference type="Proteomes" id="UP000028042">
    <property type="component" value="Unassembled WGS sequence"/>
</dbReference>
<evidence type="ECO:0000256" key="3">
    <source>
        <dbReference type="ARBA" id="ARBA00012438"/>
    </source>
</evidence>
<dbReference type="Pfam" id="PF00512">
    <property type="entry name" value="HisKA"/>
    <property type="match status" value="1"/>
</dbReference>
<dbReference type="GO" id="GO:0004721">
    <property type="term" value="F:phosphoprotein phosphatase activity"/>
    <property type="evidence" value="ECO:0007669"/>
    <property type="project" value="TreeGrafter"/>
</dbReference>
<evidence type="ECO:0000256" key="6">
    <source>
        <dbReference type="ARBA" id="ARBA00022777"/>
    </source>
</evidence>
<dbReference type="EC" id="2.7.13.3" evidence="3"/>
<dbReference type="PRINTS" id="PR00344">
    <property type="entry name" value="BCTRLSENSOR"/>
</dbReference>
<feature type="transmembrane region" description="Helical" evidence="8">
    <location>
        <begin position="167"/>
        <end position="187"/>
    </location>
</feature>
<comment type="subcellular location">
    <subcellularLocation>
        <location evidence="2">Membrane</location>
    </subcellularLocation>
</comment>
<dbReference type="Proteomes" id="UP000030905">
    <property type="component" value="Chromosome"/>
</dbReference>
<gene>
    <name evidence="10" type="ORF">CLPA_c38600</name>
    <name evidence="11" type="ORF">CP6013_03345</name>
</gene>
<dbReference type="Gene3D" id="1.10.287.130">
    <property type="match status" value="1"/>
</dbReference>
<reference evidence="11 12" key="3">
    <citation type="journal article" name="Genome Announc.">
        <title>Improved Draft Genome Sequence of Clostridium pasteurianum Strain ATCC 6013 (DSM 525) Using a Hybrid Next-Generation Sequencing Approach.</title>
        <authorList>
            <person name="Pyne M.E."/>
            <person name="Utturkar S."/>
            <person name="Brown S.D."/>
            <person name="Moo-Young M."/>
            <person name="Chung D.A."/>
            <person name="Chou C.P."/>
        </authorList>
    </citation>
    <scope>NUCLEOTIDE SEQUENCE [LARGE SCALE GENOMIC DNA]</scope>
    <source>
        <strain evidence="11 12">ATCC 6013</strain>
    </source>
</reference>
<proteinExistence type="predicted"/>
<evidence type="ECO:0000313" key="13">
    <source>
        <dbReference type="Proteomes" id="UP000030905"/>
    </source>
</evidence>
<dbReference type="InterPro" id="IPR003594">
    <property type="entry name" value="HATPase_dom"/>
</dbReference>
<dbReference type="Gene3D" id="3.30.565.10">
    <property type="entry name" value="Histidine kinase-like ATPase, C-terminal domain"/>
    <property type="match status" value="1"/>
</dbReference>
<feature type="transmembrane region" description="Helical" evidence="8">
    <location>
        <begin position="12"/>
        <end position="35"/>
    </location>
</feature>
<dbReference type="EMBL" id="CP009268">
    <property type="protein sequence ID" value="AJA53886.1"/>
    <property type="molecule type" value="Genomic_DNA"/>
</dbReference>
<evidence type="ECO:0000256" key="1">
    <source>
        <dbReference type="ARBA" id="ARBA00000085"/>
    </source>
</evidence>
<protein>
    <recommendedName>
        <fullName evidence="3">histidine kinase</fullName>
        <ecNumber evidence="3">2.7.13.3</ecNumber>
    </recommendedName>
</protein>
<dbReference type="InterPro" id="IPR003661">
    <property type="entry name" value="HisK_dim/P_dom"/>
</dbReference>
<dbReference type="RefSeq" id="WP_003447774.1">
    <property type="nucleotide sequence ID" value="NZ_ANZB01000016.1"/>
</dbReference>
<dbReference type="SUPFAM" id="SSF55874">
    <property type="entry name" value="ATPase domain of HSP90 chaperone/DNA topoisomerase II/histidine kinase"/>
    <property type="match status" value="1"/>
</dbReference>
<dbReference type="eggNOG" id="COG2205">
    <property type="taxonomic scope" value="Bacteria"/>
</dbReference>
<name>A0A0H3JAV7_CLOPA</name>
<dbReference type="InterPro" id="IPR004358">
    <property type="entry name" value="Sig_transdc_His_kin-like_C"/>
</dbReference>
<dbReference type="InterPro" id="IPR050351">
    <property type="entry name" value="BphY/WalK/GraS-like"/>
</dbReference>
<dbReference type="GO" id="GO:0000155">
    <property type="term" value="F:phosphorelay sensor kinase activity"/>
    <property type="evidence" value="ECO:0007669"/>
    <property type="project" value="InterPro"/>
</dbReference>
<dbReference type="CDD" id="cd00082">
    <property type="entry name" value="HisKA"/>
    <property type="match status" value="1"/>
</dbReference>
<sequence length="468" mass="53223">MKKSGYKVIFHLYSIFFIAFLIVIFLCAGVGIYLLKSSISNENSQINWSSWPISFTGDFSKKINFKDGRPQLTASGISELEKYKLFLQIADKNGDVVTSYNSPANASLHYAPIEMVQLYKNGGNLGDYTMFVGSVDNNGEKWTYVIGFPVKILKITMYLNYDKASQLKFVILGILSIIVLLIAAYGMRMNRTLLNIITGIRRLASDSYTPMKEKGIYQEVYKSLNFLNSKLKASEIERKRNETLREEWIANISHDLKTPLSPIKGYAEILTDPEYIVTSEDVKKYGTIILRNVKNVESIVENLNFTYQLKNGMLPIERKDGNLIRLLKEVVINILNHPKYEDRNIIFNCVEDRVNFNFDSTLLRRAFTNLLYNSVVHNATDTIIRVSIKEEDKIYIKIEDNGKGIGEEELKKLFERYYRGTNSVVNVKGSGLGMAIAKQIIEAHEGIINVESAPNVGTSINIEFPKET</sequence>
<dbReference type="PANTHER" id="PTHR45453">
    <property type="entry name" value="PHOSPHATE REGULON SENSOR PROTEIN PHOR"/>
    <property type="match status" value="1"/>
</dbReference>
<keyword evidence="13" id="KW-1185">Reference proteome</keyword>
<comment type="catalytic activity">
    <reaction evidence="1">
        <text>ATP + protein L-histidine = ADP + protein N-phospho-L-histidine.</text>
        <dbReference type="EC" id="2.7.13.3"/>
    </reaction>
</comment>
<dbReference type="PROSITE" id="PS50109">
    <property type="entry name" value="HIS_KIN"/>
    <property type="match status" value="1"/>
</dbReference>
<dbReference type="EMBL" id="JPGY02000001">
    <property type="protein sequence ID" value="KRU14089.1"/>
    <property type="molecule type" value="Genomic_DNA"/>
</dbReference>
<reference evidence="11" key="2">
    <citation type="submission" date="2015-10" db="EMBL/GenBank/DDBJ databases">
        <title>Improved Draft Genome Sequence of Clostridium pasteurianum Strain ATCC 6013 (DSM 525) Using a Hybrid Next-Generation Sequencing Approach.</title>
        <authorList>
            <person name="Pyne M.E."/>
            <person name="Utturkar S.M."/>
            <person name="Brown S.D."/>
            <person name="Moo-Young M."/>
            <person name="Chung D.A."/>
            <person name="Chou P.C."/>
        </authorList>
    </citation>
    <scope>NUCLEOTIDE SEQUENCE</scope>
    <source>
        <strain evidence="11">ATCC 6013</strain>
    </source>
</reference>
<evidence type="ECO:0000256" key="8">
    <source>
        <dbReference type="SAM" id="Phobius"/>
    </source>
</evidence>
<dbReference type="PATRIC" id="fig|1262449.3.peg.3683"/>
<dbReference type="KEGG" id="cpat:CLPA_c38600"/>
<dbReference type="SMART" id="SM00387">
    <property type="entry name" value="HATPase_c"/>
    <property type="match status" value="1"/>
</dbReference>
<dbReference type="InterPro" id="IPR036890">
    <property type="entry name" value="HATPase_C_sf"/>
</dbReference>
<keyword evidence="8" id="KW-0812">Transmembrane</keyword>
<dbReference type="KEGG" id="cpae:CPAST_c38600"/>
<dbReference type="PANTHER" id="PTHR45453:SF1">
    <property type="entry name" value="PHOSPHATE REGULON SENSOR PROTEIN PHOR"/>
    <property type="match status" value="1"/>
</dbReference>
<dbReference type="GO" id="GO:0005886">
    <property type="term" value="C:plasma membrane"/>
    <property type="evidence" value="ECO:0007669"/>
    <property type="project" value="TreeGrafter"/>
</dbReference>
<keyword evidence="8" id="KW-1133">Transmembrane helix</keyword>
<dbReference type="InterPro" id="IPR005467">
    <property type="entry name" value="His_kinase_dom"/>
</dbReference>
<reference evidence="10 13" key="1">
    <citation type="journal article" date="2015" name="Genome Announc.">
        <title>Complete Genome Sequence of the Nitrogen-Fixing and Solvent-Producing Clostridium pasteurianum DSM 525.</title>
        <authorList>
            <person name="Poehlein A."/>
            <person name="Grosse-Honebrink A."/>
            <person name="Zhang Y."/>
            <person name="Minton N.P."/>
            <person name="Daniel R."/>
        </authorList>
    </citation>
    <scope>NUCLEOTIDE SEQUENCE [LARGE SCALE GENOMIC DNA]</scope>
    <source>
        <strain evidence="10">DSM 525</strain>
        <strain evidence="13">DSM 525 / ATCC 6013</strain>
    </source>
</reference>
<feature type="domain" description="Histidine kinase" evidence="9">
    <location>
        <begin position="251"/>
        <end position="468"/>
    </location>
</feature>
<dbReference type="Pfam" id="PF02518">
    <property type="entry name" value="HATPase_c"/>
    <property type="match status" value="1"/>
</dbReference>
<evidence type="ECO:0000313" key="10">
    <source>
        <dbReference type="EMBL" id="AJA53886.1"/>
    </source>
</evidence>
<evidence type="ECO:0000259" key="9">
    <source>
        <dbReference type="PROSITE" id="PS50109"/>
    </source>
</evidence>
<dbReference type="CDD" id="cd00075">
    <property type="entry name" value="HATPase"/>
    <property type="match status" value="1"/>
</dbReference>
<evidence type="ECO:0000256" key="5">
    <source>
        <dbReference type="ARBA" id="ARBA00022679"/>
    </source>
</evidence>
<evidence type="ECO:0000256" key="4">
    <source>
        <dbReference type="ARBA" id="ARBA00022553"/>
    </source>
</evidence>
<keyword evidence="4" id="KW-0597">Phosphoprotein</keyword>
<keyword evidence="6 10" id="KW-0418">Kinase</keyword>
<dbReference type="SUPFAM" id="SSF47384">
    <property type="entry name" value="Homodimeric domain of signal transducing histidine kinase"/>
    <property type="match status" value="1"/>
</dbReference>
<dbReference type="SMART" id="SM00388">
    <property type="entry name" value="HisKA"/>
    <property type="match status" value="1"/>
</dbReference>
<dbReference type="GeneID" id="93075943"/>
<evidence type="ECO:0000256" key="2">
    <source>
        <dbReference type="ARBA" id="ARBA00004370"/>
    </source>
</evidence>
<organism evidence="10 13">
    <name type="scientific">Clostridium pasteurianum DSM 525 = ATCC 6013</name>
    <dbReference type="NCBI Taxonomy" id="1262449"/>
    <lineage>
        <taxon>Bacteria</taxon>
        <taxon>Bacillati</taxon>
        <taxon>Bacillota</taxon>
        <taxon>Clostridia</taxon>
        <taxon>Eubacteriales</taxon>
        <taxon>Clostridiaceae</taxon>
        <taxon>Clostridium</taxon>
    </lineage>
</organism>
<dbReference type="InterPro" id="IPR036097">
    <property type="entry name" value="HisK_dim/P_sf"/>
</dbReference>
<keyword evidence="5" id="KW-0808">Transferase</keyword>
<accession>A0A0H3JAV7</accession>
<keyword evidence="7" id="KW-0902">Two-component regulatory system</keyword>
<evidence type="ECO:0000313" key="11">
    <source>
        <dbReference type="EMBL" id="KRU14089.1"/>
    </source>
</evidence>
<dbReference type="AlphaFoldDB" id="A0A0H3JAV7"/>